<dbReference type="GO" id="GO:0030288">
    <property type="term" value="C:outer membrane-bounded periplasmic space"/>
    <property type="evidence" value="ECO:0007669"/>
    <property type="project" value="TreeGrafter"/>
</dbReference>
<dbReference type="GO" id="GO:0008745">
    <property type="term" value="F:N-acetylmuramoyl-L-alanine amidase activity"/>
    <property type="evidence" value="ECO:0007669"/>
    <property type="project" value="InterPro"/>
</dbReference>
<dbReference type="Gene3D" id="3.40.630.40">
    <property type="entry name" value="Zn-dependent exopeptidases"/>
    <property type="match status" value="1"/>
</dbReference>
<accession>A0A9D1HV92</accession>
<dbReference type="PANTHER" id="PTHR30404:SF0">
    <property type="entry name" value="N-ACETYLMURAMOYL-L-ALANINE AMIDASE AMIC"/>
    <property type="match status" value="1"/>
</dbReference>
<dbReference type="AlphaFoldDB" id="A0A9D1HV92"/>
<protein>
    <submittedName>
        <fullName evidence="3">N-acetylmuramoyl-L-alanine amidase</fullName>
    </submittedName>
</protein>
<feature type="domain" description="MurNAc-LAA" evidence="2">
    <location>
        <begin position="105"/>
        <end position="215"/>
    </location>
</feature>
<dbReference type="Pfam" id="PF01520">
    <property type="entry name" value="Amidase_3"/>
    <property type="match status" value="1"/>
</dbReference>
<evidence type="ECO:0000313" key="3">
    <source>
        <dbReference type="EMBL" id="HIU23203.1"/>
    </source>
</evidence>
<dbReference type="CDD" id="cd02696">
    <property type="entry name" value="MurNAc-LAA"/>
    <property type="match status" value="1"/>
</dbReference>
<dbReference type="InterPro" id="IPR050695">
    <property type="entry name" value="N-acetylmuramoyl_amidase_3"/>
</dbReference>
<dbReference type="InterPro" id="IPR002508">
    <property type="entry name" value="MurNAc-LAA_cat"/>
</dbReference>
<proteinExistence type="predicted"/>
<evidence type="ECO:0000256" key="1">
    <source>
        <dbReference type="ARBA" id="ARBA00022801"/>
    </source>
</evidence>
<gene>
    <name evidence="3" type="ORF">IAD49_06445</name>
</gene>
<dbReference type="SUPFAM" id="SSF53187">
    <property type="entry name" value="Zn-dependent exopeptidases"/>
    <property type="match status" value="1"/>
</dbReference>
<sequence>MLKYKIYLFVFFLFGLCGYGIVTAQTSTLPLFGKVIYLDAGHGGSDPGALYKNIYEKDINLKIVQKLEEDLTQLGATVYLTRYGDYDVSVPNTINHKRNDLSRRGNMINKSGCDLYLSIHLNAETSSSWHGAEAYYDDVHPDNEKIAKIMQEEFKEHLYSKRKYKKTSRFYLSKRIERPGVLLEVGFLSNPNERYLLKTDSYQQKISKTITGGVLRYFNDKKVFGILG</sequence>
<comment type="caution">
    <text evidence="3">The sequence shown here is derived from an EMBL/GenBank/DDBJ whole genome shotgun (WGS) entry which is preliminary data.</text>
</comment>
<name>A0A9D1HV92_9BACT</name>
<dbReference type="EMBL" id="DVML01000038">
    <property type="protein sequence ID" value="HIU23203.1"/>
    <property type="molecule type" value="Genomic_DNA"/>
</dbReference>
<organism evidence="3 4">
    <name type="scientific">Candidatus Fimihabitans intestinipullorum</name>
    <dbReference type="NCBI Taxonomy" id="2840820"/>
    <lineage>
        <taxon>Bacteria</taxon>
        <taxon>Bacillati</taxon>
        <taxon>Mycoplasmatota</taxon>
        <taxon>Mycoplasmatota incertae sedis</taxon>
        <taxon>Candidatus Fimihabitans</taxon>
    </lineage>
</organism>
<keyword evidence="1" id="KW-0378">Hydrolase</keyword>
<evidence type="ECO:0000313" key="4">
    <source>
        <dbReference type="Proteomes" id="UP000824087"/>
    </source>
</evidence>
<dbReference type="GO" id="GO:0009253">
    <property type="term" value="P:peptidoglycan catabolic process"/>
    <property type="evidence" value="ECO:0007669"/>
    <property type="project" value="InterPro"/>
</dbReference>
<dbReference type="SMART" id="SM00646">
    <property type="entry name" value="Ami_3"/>
    <property type="match status" value="1"/>
</dbReference>
<reference evidence="3" key="1">
    <citation type="submission" date="2020-10" db="EMBL/GenBank/DDBJ databases">
        <authorList>
            <person name="Gilroy R."/>
        </authorList>
    </citation>
    <scope>NUCLEOTIDE SEQUENCE</scope>
    <source>
        <strain evidence="3">CHK197-8231</strain>
    </source>
</reference>
<dbReference type="PANTHER" id="PTHR30404">
    <property type="entry name" value="N-ACETYLMURAMOYL-L-ALANINE AMIDASE"/>
    <property type="match status" value="1"/>
</dbReference>
<dbReference type="Proteomes" id="UP000824087">
    <property type="component" value="Unassembled WGS sequence"/>
</dbReference>
<evidence type="ECO:0000259" key="2">
    <source>
        <dbReference type="SMART" id="SM00646"/>
    </source>
</evidence>
<reference evidence="3" key="2">
    <citation type="journal article" date="2021" name="PeerJ">
        <title>Extensive microbial diversity within the chicken gut microbiome revealed by metagenomics and culture.</title>
        <authorList>
            <person name="Gilroy R."/>
            <person name="Ravi A."/>
            <person name="Getino M."/>
            <person name="Pursley I."/>
            <person name="Horton D.L."/>
            <person name="Alikhan N.F."/>
            <person name="Baker D."/>
            <person name="Gharbi K."/>
            <person name="Hall N."/>
            <person name="Watson M."/>
            <person name="Adriaenssens E.M."/>
            <person name="Foster-Nyarko E."/>
            <person name="Jarju S."/>
            <person name="Secka A."/>
            <person name="Antonio M."/>
            <person name="Oren A."/>
            <person name="Chaudhuri R.R."/>
            <person name="La Ragione R."/>
            <person name="Hildebrand F."/>
            <person name="Pallen M.J."/>
        </authorList>
    </citation>
    <scope>NUCLEOTIDE SEQUENCE</scope>
    <source>
        <strain evidence="3">CHK197-8231</strain>
    </source>
</reference>